<dbReference type="Proteomes" id="UP000271624">
    <property type="component" value="Unassembled WGS sequence"/>
</dbReference>
<name>A0A3S1ASX7_9CYAN</name>
<sequence length="212" mass="24771">MPVSCNINSASTLRLHYGKSICINNQGLHKIIEELDEELDSDDENGTKFGILKSYFQTYFPEWENNLLLSELEFADGIYIFKVSLGNIWRRISVPANLQLCDLADIILDAYNFDYEHLYEFTYKDRYGSIIKLGHPYMRQLESSEDYLIGELCLQTGVNITFIYDFGDSWKFNIILEKINPMDIALAEPKILESHGEMPVQYYQDDEDWEEE</sequence>
<dbReference type="InterPro" id="IPR024047">
    <property type="entry name" value="MM3350-like_sf"/>
</dbReference>
<reference evidence="2" key="1">
    <citation type="submission" date="2018-12" db="EMBL/GenBank/DDBJ databases">
        <authorList>
            <person name="Will S."/>
            <person name="Neumann-Schaal M."/>
            <person name="Henke P."/>
        </authorList>
    </citation>
    <scope>NUCLEOTIDE SEQUENCE</scope>
    <source>
        <strain evidence="2">PCC 7102</strain>
    </source>
</reference>
<dbReference type="InterPro" id="IPR012912">
    <property type="entry name" value="Plasmid_pRiA4b_Orf3-like"/>
</dbReference>
<dbReference type="EMBL" id="RSCL01000028">
    <property type="protein sequence ID" value="RUS98654.1"/>
    <property type="molecule type" value="Genomic_DNA"/>
</dbReference>
<comment type="caution">
    <text evidence="2">The sequence shown here is derived from an EMBL/GenBank/DDBJ whole genome shotgun (WGS) entry which is preliminary data.</text>
</comment>
<protein>
    <recommendedName>
        <fullName evidence="1">Plasmid pRiA4b Orf3-like domain-containing protein</fullName>
    </recommendedName>
</protein>
<dbReference type="AlphaFoldDB" id="A0A3S1ASX7"/>
<reference evidence="2" key="2">
    <citation type="journal article" date="2019" name="Genome Biol. Evol.">
        <title>Day and night: Metabolic profiles and evolutionary relationships of six axenic non-marine cyanobacteria.</title>
        <authorList>
            <person name="Will S.E."/>
            <person name="Henke P."/>
            <person name="Boedeker C."/>
            <person name="Huang S."/>
            <person name="Brinkmann H."/>
            <person name="Rohde M."/>
            <person name="Jarek M."/>
            <person name="Friedl T."/>
            <person name="Seufert S."/>
            <person name="Schumacher M."/>
            <person name="Overmann J."/>
            <person name="Neumann-Schaal M."/>
            <person name="Petersen J."/>
        </authorList>
    </citation>
    <scope>NUCLEOTIDE SEQUENCE [LARGE SCALE GENOMIC DNA]</scope>
    <source>
        <strain evidence="2">PCC 7102</strain>
    </source>
</reference>
<proteinExistence type="predicted"/>
<dbReference type="Pfam" id="PF07929">
    <property type="entry name" value="PRiA4_ORF3"/>
    <property type="match status" value="1"/>
</dbReference>
<organism evidence="2 3">
    <name type="scientific">Dulcicalothrix desertica PCC 7102</name>
    <dbReference type="NCBI Taxonomy" id="232991"/>
    <lineage>
        <taxon>Bacteria</taxon>
        <taxon>Bacillati</taxon>
        <taxon>Cyanobacteriota</taxon>
        <taxon>Cyanophyceae</taxon>
        <taxon>Nostocales</taxon>
        <taxon>Calotrichaceae</taxon>
        <taxon>Dulcicalothrix</taxon>
    </lineage>
</organism>
<gene>
    <name evidence="2" type="ORF">DSM106972_080400</name>
</gene>
<evidence type="ECO:0000313" key="2">
    <source>
        <dbReference type="EMBL" id="RUS98654.1"/>
    </source>
</evidence>
<dbReference type="PANTHER" id="PTHR41878:SF1">
    <property type="entry name" value="TNPR PROTEIN"/>
    <property type="match status" value="1"/>
</dbReference>
<evidence type="ECO:0000259" key="1">
    <source>
        <dbReference type="Pfam" id="PF07929"/>
    </source>
</evidence>
<feature type="domain" description="Plasmid pRiA4b Orf3-like" evidence="1">
    <location>
        <begin position="87"/>
        <end position="200"/>
    </location>
</feature>
<accession>A0A3S1ASX7</accession>
<dbReference type="RefSeq" id="WP_233787424.1">
    <property type="nucleotide sequence ID" value="NZ_RSCL01000028.1"/>
</dbReference>
<dbReference type="PANTHER" id="PTHR41878">
    <property type="entry name" value="LEXA REPRESSOR-RELATED"/>
    <property type="match status" value="1"/>
</dbReference>
<dbReference type="SUPFAM" id="SSF159941">
    <property type="entry name" value="MM3350-like"/>
    <property type="match status" value="1"/>
</dbReference>
<dbReference type="Gene3D" id="3.10.290.30">
    <property type="entry name" value="MM3350-like"/>
    <property type="match status" value="1"/>
</dbReference>
<keyword evidence="3" id="KW-1185">Reference proteome</keyword>
<evidence type="ECO:0000313" key="3">
    <source>
        <dbReference type="Proteomes" id="UP000271624"/>
    </source>
</evidence>